<evidence type="ECO:0000313" key="3">
    <source>
        <dbReference type="Proteomes" id="UP000746747"/>
    </source>
</evidence>
<sequence>MEDKCFPNDTSNVPESDIVAEKPLPRPQNSDHGTHQIAQRMVKIVCDAILHYGRCMEESGGRVGIRLACFFTRVHKHDLPGPLVHFSPAGEAFKYSSHFGIY</sequence>
<proteinExistence type="predicted"/>
<protein>
    <submittedName>
        <fullName evidence="2">Uncharacterized protein</fullName>
    </submittedName>
</protein>
<keyword evidence="3" id="KW-1185">Reference proteome</keyword>
<evidence type="ECO:0000256" key="1">
    <source>
        <dbReference type="SAM" id="MobiDB-lite"/>
    </source>
</evidence>
<name>A0A8J2Q5K9_9BILA</name>
<evidence type="ECO:0000313" key="2">
    <source>
        <dbReference type="EMBL" id="CAG9537148.1"/>
    </source>
</evidence>
<comment type="caution">
    <text evidence="2">The sequence shown here is derived from an EMBL/GenBank/DDBJ whole genome shotgun (WGS) entry which is preliminary data.</text>
</comment>
<dbReference type="Proteomes" id="UP000746747">
    <property type="component" value="Unassembled WGS sequence"/>
</dbReference>
<feature type="region of interest" description="Disordered" evidence="1">
    <location>
        <begin position="1"/>
        <end position="34"/>
    </location>
</feature>
<reference evidence="2" key="1">
    <citation type="submission" date="2021-09" db="EMBL/GenBank/DDBJ databases">
        <authorList>
            <consortium name="Pathogen Informatics"/>
        </authorList>
    </citation>
    <scope>NUCLEOTIDE SEQUENCE</scope>
</reference>
<dbReference type="AlphaFoldDB" id="A0A8J2Q5K9"/>
<dbReference type="EMBL" id="CAKAEH010001521">
    <property type="protein sequence ID" value="CAG9537148.1"/>
    <property type="molecule type" value="Genomic_DNA"/>
</dbReference>
<organism evidence="2 3">
    <name type="scientific">Cercopithifilaria johnstoni</name>
    <dbReference type="NCBI Taxonomy" id="2874296"/>
    <lineage>
        <taxon>Eukaryota</taxon>
        <taxon>Metazoa</taxon>
        <taxon>Ecdysozoa</taxon>
        <taxon>Nematoda</taxon>
        <taxon>Chromadorea</taxon>
        <taxon>Rhabditida</taxon>
        <taxon>Spirurina</taxon>
        <taxon>Spiruromorpha</taxon>
        <taxon>Filarioidea</taxon>
        <taxon>Onchocercidae</taxon>
        <taxon>Cercopithifilaria</taxon>
    </lineage>
</organism>
<accession>A0A8J2Q5K9</accession>
<gene>
    <name evidence="2" type="ORF">CJOHNSTONI_LOCUS6997</name>
</gene>